<evidence type="ECO:0000313" key="2">
    <source>
        <dbReference type="Proteomes" id="UP000678393"/>
    </source>
</evidence>
<dbReference type="PANTHER" id="PTHR16213">
    <property type="entry name" value="SELENOPROTEIN N"/>
    <property type="match status" value="1"/>
</dbReference>
<dbReference type="PANTHER" id="PTHR16213:SF78">
    <property type="entry name" value="SELENOPROTEIN N"/>
    <property type="match status" value="1"/>
</dbReference>
<evidence type="ECO:0000313" key="1">
    <source>
        <dbReference type="EMBL" id="CAG5123239.1"/>
    </source>
</evidence>
<name>A0A8S3Z2D3_9EUPU</name>
<proteinExistence type="predicted"/>
<organism evidence="1 2">
    <name type="scientific">Candidula unifasciata</name>
    <dbReference type="NCBI Taxonomy" id="100452"/>
    <lineage>
        <taxon>Eukaryota</taxon>
        <taxon>Metazoa</taxon>
        <taxon>Spiralia</taxon>
        <taxon>Lophotrochozoa</taxon>
        <taxon>Mollusca</taxon>
        <taxon>Gastropoda</taxon>
        <taxon>Heterobranchia</taxon>
        <taxon>Euthyneura</taxon>
        <taxon>Panpulmonata</taxon>
        <taxon>Eupulmonata</taxon>
        <taxon>Stylommatophora</taxon>
        <taxon>Helicina</taxon>
        <taxon>Helicoidea</taxon>
        <taxon>Geomitridae</taxon>
        <taxon>Candidula</taxon>
    </lineage>
</organism>
<sequence length="95" mass="10971">MHVEFQLHEAPGLPFWFTPAQFTGSLRMTRNGSKVEHFHLHVPNDRSLNVDMEWMEKGISDFVVNIGYLPMMELVSVGPSTPQRLHEVEQVHDTE</sequence>
<reference evidence="1" key="1">
    <citation type="submission" date="2021-04" db="EMBL/GenBank/DDBJ databases">
        <authorList>
            <consortium name="Molecular Ecology Group"/>
        </authorList>
    </citation>
    <scope>NUCLEOTIDE SEQUENCE</scope>
</reference>
<feature type="non-terminal residue" evidence="1">
    <location>
        <position position="1"/>
    </location>
</feature>
<comment type="caution">
    <text evidence="1">The sequence shown here is derived from an EMBL/GenBank/DDBJ whole genome shotgun (WGS) entry which is preliminary data.</text>
</comment>
<dbReference type="GO" id="GO:0055074">
    <property type="term" value="P:calcium ion homeostasis"/>
    <property type="evidence" value="ECO:0007669"/>
    <property type="project" value="TreeGrafter"/>
</dbReference>
<protein>
    <submittedName>
        <fullName evidence="1">Uncharacterized protein</fullName>
    </submittedName>
</protein>
<accession>A0A8S3Z2D3</accession>
<dbReference type="Proteomes" id="UP000678393">
    <property type="component" value="Unassembled WGS sequence"/>
</dbReference>
<gene>
    <name evidence="1" type="ORF">CUNI_LOCUS8797</name>
</gene>
<dbReference type="EMBL" id="CAJHNH020001480">
    <property type="protein sequence ID" value="CAG5123239.1"/>
    <property type="molecule type" value="Genomic_DNA"/>
</dbReference>
<dbReference type="OrthoDB" id="10062435at2759"/>
<dbReference type="AlphaFoldDB" id="A0A8S3Z2D3"/>
<dbReference type="GO" id="GO:0005789">
    <property type="term" value="C:endoplasmic reticulum membrane"/>
    <property type="evidence" value="ECO:0007669"/>
    <property type="project" value="TreeGrafter"/>
</dbReference>
<keyword evidence="2" id="KW-1185">Reference proteome</keyword>